<keyword evidence="11 21" id="KW-0472">Membrane</keyword>
<dbReference type="InterPro" id="IPR003599">
    <property type="entry name" value="Ig_sub"/>
</dbReference>
<dbReference type="CDD" id="cd07704">
    <property type="entry name" value="IgC1_2_Nectin-3-4_like"/>
    <property type="match status" value="1"/>
</dbReference>
<keyword evidence="15" id="KW-0393">Immunoglobulin domain</keyword>
<dbReference type="PANTHER" id="PTHR23277:SF12">
    <property type="entry name" value="NECTIN-3"/>
    <property type="match status" value="1"/>
</dbReference>
<keyword evidence="13" id="KW-0325">Glycoprotein</keyword>
<evidence type="ECO:0000256" key="16">
    <source>
        <dbReference type="ARBA" id="ARBA00035006"/>
    </source>
</evidence>
<evidence type="ECO:0000256" key="1">
    <source>
        <dbReference type="ARBA" id="ARBA00004536"/>
    </source>
</evidence>
<dbReference type="GO" id="GO:0042802">
    <property type="term" value="F:identical protein binding"/>
    <property type="evidence" value="ECO:0007669"/>
    <property type="project" value="UniProtKB-ARBA"/>
</dbReference>
<dbReference type="Gene3D" id="2.60.40.10">
    <property type="entry name" value="Immunoglobulins"/>
    <property type="match status" value="3"/>
</dbReference>
<keyword evidence="3" id="KW-1003">Cell membrane</keyword>
<keyword evidence="12" id="KW-1015">Disulfide bond</keyword>
<evidence type="ECO:0000313" key="24">
    <source>
        <dbReference type="RefSeq" id="XP_030060043.1"/>
    </source>
</evidence>
<evidence type="ECO:0000256" key="18">
    <source>
        <dbReference type="ARBA" id="ARBA00069651"/>
    </source>
</evidence>
<keyword evidence="4 21" id="KW-0812">Transmembrane</keyword>
<dbReference type="InterPro" id="IPR007110">
    <property type="entry name" value="Ig-like_dom"/>
</dbReference>
<dbReference type="Proteomes" id="UP000515156">
    <property type="component" value="Chromosome 5"/>
</dbReference>
<feature type="domain" description="Ig-like" evidence="22">
    <location>
        <begin position="253"/>
        <end position="338"/>
    </location>
</feature>
<dbReference type="PROSITE" id="PS50835">
    <property type="entry name" value="IG_LIKE"/>
    <property type="match status" value="3"/>
</dbReference>
<name>A0A6P7Y541_9AMPH</name>
<dbReference type="SUPFAM" id="SSF48726">
    <property type="entry name" value="Immunoglobulin"/>
    <property type="match status" value="3"/>
</dbReference>
<keyword evidence="5" id="KW-0732">Signal</keyword>
<dbReference type="GO" id="GO:0046718">
    <property type="term" value="P:symbiont entry into host cell"/>
    <property type="evidence" value="ECO:0007669"/>
    <property type="project" value="InterPro"/>
</dbReference>
<accession>A0A6P7Y541</accession>
<dbReference type="GO" id="GO:0007156">
    <property type="term" value="P:homophilic cell adhesion via plasma membrane adhesion molecules"/>
    <property type="evidence" value="ECO:0007669"/>
    <property type="project" value="TreeGrafter"/>
</dbReference>
<evidence type="ECO:0000256" key="10">
    <source>
        <dbReference type="ARBA" id="ARBA00023018"/>
    </source>
</evidence>
<evidence type="ECO:0000256" key="20">
    <source>
        <dbReference type="ARBA" id="ARBA00083946"/>
    </source>
</evidence>
<evidence type="ECO:0000256" key="17">
    <source>
        <dbReference type="ARBA" id="ARBA00065327"/>
    </source>
</evidence>
<evidence type="ECO:0000256" key="15">
    <source>
        <dbReference type="ARBA" id="ARBA00023319"/>
    </source>
</evidence>
<dbReference type="GO" id="GO:0050839">
    <property type="term" value="F:cell adhesion molecule binding"/>
    <property type="evidence" value="ECO:0007669"/>
    <property type="project" value="UniProtKB-ARBA"/>
</dbReference>
<evidence type="ECO:0000256" key="13">
    <source>
        <dbReference type="ARBA" id="ARBA00023180"/>
    </source>
</evidence>
<dbReference type="InterPro" id="IPR013106">
    <property type="entry name" value="Ig_V-set"/>
</dbReference>
<dbReference type="InterPro" id="IPR033320">
    <property type="entry name" value="IgC1_2_Nectin-3-4-like"/>
</dbReference>
<dbReference type="SMART" id="SM00408">
    <property type="entry name" value="IGc2"/>
    <property type="match status" value="2"/>
</dbReference>
<evidence type="ECO:0000256" key="3">
    <source>
        <dbReference type="ARBA" id="ARBA00022475"/>
    </source>
</evidence>
<dbReference type="InterPro" id="IPR036179">
    <property type="entry name" value="Ig-like_dom_sf"/>
</dbReference>
<keyword evidence="7" id="KW-0130">Cell adhesion</keyword>
<keyword evidence="8" id="KW-0965">Cell junction</keyword>
<dbReference type="InterPro" id="IPR003598">
    <property type="entry name" value="Ig_sub2"/>
</dbReference>
<keyword evidence="23" id="KW-1185">Reference proteome</keyword>
<evidence type="ECO:0000256" key="6">
    <source>
        <dbReference type="ARBA" id="ARBA00022737"/>
    </source>
</evidence>
<dbReference type="InterPro" id="IPR013783">
    <property type="entry name" value="Ig-like_fold"/>
</dbReference>
<dbReference type="GO" id="GO:0005912">
    <property type="term" value="C:adherens junction"/>
    <property type="evidence" value="ECO:0007669"/>
    <property type="project" value="UniProtKB-SubCell"/>
</dbReference>
<evidence type="ECO:0000256" key="4">
    <source>
        <dbReference type="ARBA" id="ARBA00022692"/>
    </source>
</evidence>
<dbReference type="Pfam" id="PF07686">
    <property type="entry name" value="V-set"/>
    <property type="match status" value="1"/>
</dbReference>
<dbReference type="InterPro" id="IPR013162">
    <property type="entry name" value="CD80_C2-set"/>
</dbReference>
<evidence type="ECO:0000256" key="14">
    <source>
        <dbReference type="ARBA" id="ARBA00023257"/>
    </source>
</evidence>
<dbReference type="FunFam" id="2.60.40.10:FF:000298">
    <property type="entry name" value="Nectin cell adhesion molecule 3"/>
    <property type="match status" value="1"/>
</dbReference>
<feature type="transmembrane region" description="Helical" evidence="21">
    <location>
        <begin position="350"/>
        <end position="374"/>
    </location>
</feature>
<dbReference type="GeneID" id="115470715"/>
<reference evidence="24" key="1">
    <citation type="submission" date="2025-08" db="UniProtKB">
        <authorList>
            <consortium name="RefSeq"/>
        </authorList>
    </citation>
    <scope>IDENTIFICATION</scope>
</reference>
<evidence type="ECO:0000256" key="11">
    <source>
        <dbReference type="ARBA" id="ARBA00023136"/>
    </source>
</evidence>
<evidence type="ECO:0000256" key="7">
    <source>
        <dbReference type="ARBA" id="ARBA00022889"/>
    </source>
</evidence>
<keyword evidence="14" id="KW-0628">Postsynaptic cell membrane</keyword>
<evidence type="ECO:0000256" key="9">
    <source>
        <dbReference type="ARBA" id="ARBA00022989"/>
    </source>
</evidence>
<keyword evidence="6" id="KW-0677">Repeat</keyword>
<dbReference type="InterPro" id="IPR051427">
    <property type="entry name" value="Nectin/Nectin-like"/>
</dbReference>
<dbReference type="FunFam" id="2.60.40.10:FF:000378">
    <property type="entry name" value="Nectin cell adhesion molecule 3"/>
    <property type="match status" value="1"/>
</dbReference>
<protein>
    <recommendedName>
        <fullName evidence="18">Nectin-3</fullName>
    </recommendedName>
    <alternativeName>
        <fullName evidence="19">Nectin cell adhesion molecule 3</fullName>
    </alternativeName>
    <alternativeName>
        <fullName evidence="20">Poliovirus receptor-related protein 3</fullName>
    </alternativeName>
</protein>
<dbReference type="RefSeq" id="XP_030060043.1">
    <property type="nucleotide sequence ID" value="XM_030204183.1"/>
</dbReference>
<evidence type="ECO:0000256" key="12">
    <source>
        <dbReference type="ARBA" id="ARBA00023157"/>
    </source>
</evidence>
<dbReference type="GO" id="GO:0043296">
    <property type="term" value="C:apical junction complex"/>
    <property type="evidence" value="ECO:0007669"/>
    <property type="project" value="TreeGrafter"/>
</dbReference>
<feature type="domain" description="Ig-like" evidence="22">
    <location>
        <begin position="43"/>
        <end position="149"/>
    </location>
</feature>
<evidence type="ECO:0000256" key="19">
    <source>
        <dbReference type="ARBA" id="ARBA00082570"/>
    </source>
</evidence>
<feature type="domain" description="Ig-like" evidence="22">
    <location>
        <begin position="154"/>
        <end position="242"/>
    </location>
</feature>
<evidence type="ECO:0000256" key="21">
    <source>
        <dbReference type="SAM" id="Phobius"/>
    </source>
</evidence>
<dbReference type="SMART" id="SM00409">
    <property type="entry name" value="IG"/>
    <property type="match status" value="2"/>
</dbReference>
<dbReference type="Pfam" id="PF13927">
    <property type="entry name" value="Ig_3"/>
    <property type="match status" value="1"/>
</dbReference>
<dbReference type="CTD" id="25945"/>
<evidence type="ECO:0000259" key="22">
    <source>
        <dbReference type="PROSITE" id="PS50835"/>
    </source>
</evidence>
<dbReference type="SMART" id="SM00406">
    <property type="entry name" value="IGv"/>
    <property type="match status" value="1"/>
</dbReference>
<dbReference type="AlphaFoldDB" id="A0A6P7Y541"/>
<comment type="similarity">
    <text evidence="2">Belongs to the nectin family.</text>
</comment>
<gene>
    <name evidence="24" type="primary">NECTIN3</name>
</gene>
<keyword evidence="9 21" id="KW-1133">Transmembrane helix</keyword>
<dbReference type="FunFam" id="2.60.40.10:FF:000511">
    <property type="entry name" value="Nectin cell adhesion molecule 3"/>
    <property type="match status" value="1"/>
</dbReference>
<dbReference type="GO" id="GO:0045211">
    <property type="term" value="C:postsynaptic membrane"/>
    <property type="evidence" value="ECO:0007669"/>
    <property type="project" value="UniProtKB-SubCell"/>
</dbReference>
<comment type="subcellular location">
    <subcellularLocation>
        <location evidence="1">Cell junction</location>
        <location evidence="1">Adherens junction</location>
    </subcellularLocation>
    <subcellularLocation>
        <location evidence="16">Postsynaptic cell membrane</location>
        <topology evidence="16">Single-pass type I membrane protein</topology>
    </subcellularLocation>
</comment>
<keyword evidence="10" id="KW-0770">Synapse</keyword>
<organism evidence="23 24">
    <name type="scientific">Microcaecilia unicolor</name>
    <dbReference type="NCBI Taxonomy" id="1415580"/>
    <lineage>
        <taxon>Eukaryota</taxon>
        <taxon>Metazoa</taxon>
        <taxon>Chordata</taxon>
        <taxon>Craniata</taxon>
        <taxon>Vertebrata</taxon>
        <taxon>Euteleostomi</taxon>
        <taxon>Amphibia</taxon>
        <taxon>Gymnophiona</taxon>
        <taxon>Siphonopidae</taxon>
        <taxon>Microcaecilia</taxon>
    </lineage>
</organism>
<comment type="subunit">
    <text evidence="17">Cis- and trans-homodimer. Can form trans-heterodimers with NECTIN1, NECTIN2, PVR, IGSF4B/Necl-1 and with IGSF4. Interaction between NECTIN1 and NECTIN3 on the pre- and postsynaptic sites, respectively, initiates the formation of puncta adherentia junctions between axons and dendrites. Interacts (via Cytoplasmic domain) with AFDN, providing a connection with the actin cytoskeleton. Binds with low affinity to TIGIT.</text>
</comment>
<evidence type="ECO:0000256" key="8">
    <source>
        <dbReference type="ARBA" id="ARBA00022949"/>
    </source>
</evidence>
<dbReference type="PANTHER" id="PTHR23277">
    <property type="entry name" value="NECTIN-RELATED"/>
    <property type="match status" value="1"/>
</dbReference>
<evidence type="ECO:0000256" key="2">
    <source>
        <dbReference type="ARBA" id="ARBA00007810"/>
    </source>
</evidence>
<evidence type="ECO:0000256" key="5">
    <source>
        <dbReference type="ARBA" id="ARBA00022729"/>
    </source>
</evidence>
<proteinExistence type="inferred from homology"/>
<evidence type="ECO:0000313" key="23">
    <source>
        <dbReference type="Proteomes" id="UP000515156"/>
    </source>
</evidence>
<dbReference type="GO" id="GO:0007157">
    <property type="term" value="P:heterophilic cell-cell adhesion via plasma membrane cell adhesion molecules"/>
    <property type="evidence" value="ECO:0007669"/>
    <property type="project" value="TreeGrafter"/>
</dbReference>
<dbReference type="Pfam" id="PF08205">
    <property type="entry name" value="C2-set_2"/>
    <property type="match status" value="1"/>
</dbReference>
<sequence>MLLPAAVFMAGNRPHGGRERLCTGCKSLFLLLVYRLCGALAGPIIVDSHVTAVWGKNVTLKCIIDMNETITQISWEKLVGKYTQTVAVHHPHYGVSFQGKYQGRTTFKNYSFSDATIVINNIDFSDAGEYICKAVTFPLGNAQASTSVTILVEPTVTLTRGQSPLIDGDNETVAAVCTAANGKPAARIHWEGNLGTTESNSISFPNETVTVVSHYKVIPTRFARGRRITCVVQHPALEKEIRYPYMLDIHYEPEVSVTGYDGNWFVGRENVQLKCNADANPSPTEFIWTRLDGQWPDGLSSLNNTLHFTSPLTHNYSGIYVCKVVNAMGQRSDQKNIYILDLPLKQTSSVAVAGAVIGVVLALFIITIFVTVLLTPQKERPAYLDKVIDLPPTHKPPPAKTMPQKENALQQTEELFPLQSPYKEMDVDNPRHMSTINGRRFGYEEERQVEEGHQQMCPAYNTIQYKERSRQPQHLEAHGVYINPKEHYV</sequence>